<accession>M0CGQ8</accession>
<name>M0CGQ8_9EURY</name>
<evidence type="ECO:0000313" key="1">
    <source>
        <dbReference type="EMBL" id="ELZ21049.1"/>
    </source>
</evidence>
<organism evidence="1 2">
    <name type="scientific">Halosimplex carlsbadense 2-9-1</name>
    <dbReference type="NCBI Taxonomy" id="797114"/>
    <lineage>
        <taxon>Archaea</taxon>
        <taxon>Methanobacteriati</taxon>
        <taxon>Methanobacteriota</taxon>
        <taxon>Stenosarchaea group</taxon>
        <taxon>Halobacteria</taxon>
        <taxon>Halobacteriales</taxon>
        <taxon>Haloarculaceae</taxon>
        <taxon>Halosimplex</taxon>
    </lineage>
</organism>
<evidence type="ECO:0000313" key="2">
    <source>
        <dbReference type="Proteomes" id="UP000011626"/>
    </source>
</evidence>
<proteinExistence type="predicted"/>
<protein>
    <submittedName>
        <fullName evidence="1">Uncharacterized protein</fullName>
    </submittedName>
</protein>
<dbReference type="AlphaFoldDB" id="M0CGQ8"/>
<sequence>MAMTADGDWGLDVVYEAPDGLRPDMLLPESLPDIENAEGRCVSDKNRSSVFTSGALFGKVSLDVVLGIGDETRSLG</sequence>
<keyword evidence="2" id="KW-1185">Reference proteome</keyword>
<gene>
    <name evidence="1" type="ORF">C475_18863</name>
</gene>
<dbReference type="Proteomes" id="UP000011626">
    <property type="component" value="Unassembled WGS sequence"/>
</dbReference>
<dbReference type="EMBL" id="AOIU01000043">
    <property type="protein sequence ID" value="ELZ21049.1"/>
    <property type="molecule type" value="Genomic_DNA"/>
</dbReference>
<reference evidence="1 2" key="1">
    <citation type="journal article" date="2014" name="PLoS Genet.">
        <title>Phylogenetically driven sequencing of extremely halophilic archaea reveals strategies for static and dynamic osmo-response.</title>
        <authorList>
            <person name="Becker E.A."/>
            <person name="Seitzer P.M."/>
            <person name="Tritt A."/>
            <person name="Larsen D."/>
            <person name="Krusor M."/>
            <person name="Yao A.I."/>
            <person name="Wu D."/>
            <person name="Madern D."/>
            <person name="Eisen J.A."/>
            <person name="Darling A.E."/>
            <person name="Facciotti M.T."/>
        </authorList>
    </citation>
    <scope>NUCLEOTIDE SEQUENCE [LARGE SCALE GENOMIC DNA]</scope>
    <source>
        <strain evidence="1 2">2-9-1</strain>
    </source>
</reference>
<comment type="caution">
    <text evidence="1">The sequence shown here is derived from an EMBL/GenBank/DDBJ whole genome shotgun (WGS) entry which is preliminary data.</text>
</comment>